<dbReference type="SUPFAM" id="SSF53474">
    <property type="entry name" value="alpha/beta-Hydrolases"/>
    <property type="match status" value="1"/>
</dbReference>
<organism evidence="3 4">
    <name type="scientific">Lysobacter antibioticus</name>
    <dbReference type="NCBI Taxonomy" id="84531"/>
    <lineage>
        <taxon>Bacteria</taxon>
        <taxon>Pseudomonadati</taxon>
        <taxon>Pseudomonadota</taxon>
        <taxon>Gammaproteobacteria</taxon>
        <taxon>Lysobacterales</taxon>
        <taxon>Lysobacteraceae</taxon>
        <taxon>Lysobacter</taxon>
    </lineage>
</organism>
<evidence type="ECO:0000313" key="3">
    <source>
        <dbReference type="EMBL" id="ALN80771.1"/>
    </source>
</evidence>
<dbReference type="AlphaFoldDB" id="A0A0S2FBA7"/>
<dbReference type="EMBL" id="CP011129">
    <property type="protein sequence ID" value="ALN80771.1"/>
    <property type="molecule type" value="Genomic_DNA"/>
</dbReference>
<dbReference type="Proteomes" id="UP000060787">
    <property type="component" value="Chromosome"/>
</dbReference>
<dbReference type="STRING" id="84531.LA76x_2641"/>
<dbReference type="KEGG" id="lab:LA76x_2641"/>
<dbReference type="PANTHER" id="PTHR43433:SF5">
    <property type="entry name" value="AB HYDROLASE-1 DOMAIN-CONTAINING PROTEIN"/>
    <property type="match status" value="1"/>
</dbReference>
<keyword evidence="3" id="KW-0378">Hydrolase</keyword>
<dbReference type="InterPro" id="IPR000073">
    <property type="entry name" value="AB_hydrolase_1"/>
</dbReference>
<evidence type="ECO:0000256" key="1">
    <source>
        <dbReference type="SAM" id="SignalP"/>
    </source>
</evidence>
<reference evidence="3 4" key="1">
    <citation type="journal article" date="2015" name="BMC Genomics">
        <title>Comparative genomics and metabolic profiling of the genus Lysobacter.</title>
        <authorList>
            <person name="de Bruijn I."/>
            <person name="Cheng X."/>
            <person name="de Jager V."/>
            <person name="Exposito R.G."/>
            <person name="Watrous J."/>
            <person name="Patel N."/>
            <person name="Postma J."/>
            <person name="Dorrestein P.C."/>
            <person name="Kobayashi D."/>
            <person name="Raaijmakers J.M."/>
        </authorList>
    </citation>
    <scope>NUCLEOTIDE SEQUENCE [LARGE SCALE GENOMIC DNA]</scope>
    <source>
        <strain evidence="3 4">76</strain>
    </source>
</reference>
<accession>A0A0S2FBA7</accession>
<feature type="domain" description="AB hydrolase-1" evidence="2">
    <location>
        <begin position="59"/>
        <end position="196"/>
    </location>
</feature>
<dbReference type="PATRIC" id="fig|84531.8.peg.2653"/>
<evidence type="ECO:0000259" key="2">
    <source>
        <dbReference type="Pfam" id="PF00561"/>
    </source>
</evidence>
<gene>
    <name evidence="3" type="ORF">LA76x_2641</name>
</gene>
<dbReference type="GO" id="GO:0016787">
    <property type="term" value="F:hydrolase activity"/>
    <property type="evidence" value="ECO:0007669"/>
    <property type="project" value="UniProtKB-KW"/>
</dbReference>
<dbReference type="InterPro" id="IPR029058">
    <property type="entry name" value="AB_hydrolase_fold"/>
</dbReference>
<dbReference type="PRINTS" id="PR00111">
    <property type="entry name" value="ABHYDROLASE"/>
</dbReference>
<protein>
    <submittedName>
        <fullName evidence="3">Alpha/beta hydrolase fold family protein</fullName>
    </submittedName>
</protein>
<name>A0A0S2FBA7_LYSAN</name>
<sequence>MLAAAVLTGLALFAAPAATALPAEPSQAAAPAKRAALVKSDDLVIHYDIVGDLKSAQAPLLVLHGAYMSADTMAAIVDRFARTRPVIVLDQRGHGRTGDGPGPITYEALADDAAAVLDAAGVKRADVFGYSMGGGAAIQLAIRHPAKVAKLVTASAGTRLDAAYKEVLAGIGQITPAVFDNTPIRKEYDRLAPRREDFPVLVEKLKVLDATPFDWGTGMKALKHKTMIIMGDYDIMGPEHGVEMFRMRGGGAPALAAQGFLSAPPPARLLVLPGTSHIGIMAEAETVVAATVPFLDDATPPMPAGFF</sequence>
<dbReference type="InterPro" id="IPR050471">
    <property type="entry name" value="AB_hydrolase"/>
</dbReference>
<feature type="chain" id="PRO_5006597417" evidence="1">
    <location>
        <begin position="21"/>
        <end position="307"/>
    </location>
</feature>
<dbReference type="eggNOG" id="COG0596">
    <property type="taxonomic scope" value="Bacteria"/>
</dbReference>
<dbReference type="Pfam" id="PF00561">
    <property type="entry name" value="Abhydrolase_1"/>
    <property type="match status" value="1"/>
</dbReference>
<feature type="signal peptide" evidence="1">
    <location>
        <begin position="1"/>
        <end position="20"/>
    </location>
</feature>
<dbReference type="PANTHER" id="PTHR43433">
    <property type="entry name" value="HYDROLASE, ALPHA/BETA FOLD FAMILY PROTEIN"/>
    <property type="match status" value="1"/>
</dbReference>
<proteinExistence type="predicted"/>
<keyword evidence="1" id="KW-0732">Signal</keyword>
<keyword evidence="4" id="KW-1185">Reference proteome</keyword>
<evidence type="ECO:0000313" key="4">
    <source>
        <dbReference type="Proteomes" id="UP000060787"/>
    </source>
</evidence>
<dbReference type="Gene3D" id="3.40.50.1820">
    <property type="entry name" value="alpha/beta hydrolase"/>
    <property type="match status" value="1"/>
</dbReference>